<evidence type="ECO:0000256" key="1">
    <source>
        <dbReference type="SAM" id="Phobius"/>
    </source>
</evidence>
<keyword evidence="1" id="KW-0812">Transmembrane</keyword>
<sequence>MISHRKFIPTFKASTPTAHFLVKGVIFHKKITQVMVDVTQIRKRAITHHSLRLEVVVVAVVVTVILLHGSLTVQAHQMRCITTIQENTAVHHHKNIHRL</sequence>
<feature type="transmembrane region" description="Helical" evidence="1">
    <location>
        <begin position="51"/>
        <end position="71"/>
    </location>
</feature>
<reference evidence="2" key="1">
    <citation type="submission" date="2020-11" db="EMBL/GenBank/DDBJ databases">
        <authorList>
            <person name="Tran Van P."/>
        </authorList>
    </citation>
    <scope>NUCLEOTIDE SEQUENCE</scope>
</reference>
<name>A0A7R9BCG8_TIMSH</name>
<organism evidence="2">
    <name type="scientific">Timema shepardi</name>
    <name type="common">Walking stick</name>
    <dbReference type="NCBI Taxonomy" id="629360"/>
    <lineage>
        <taxon>Eukaryota</taxon>
        <taxon>Metazoa</taxon>
        <taxon>Ecdysozoa</taxon>
        <taxon>Arthropoda</taxon>
        <taxon>Hexapoda</taxon>
        <taxon>Insecta</taxon>
        <taxon>Pterygota</taxon>
        <taxon>Neoptera</taxon>
        <taxon>Polyneoptera</taxon>
        <taxon>Phasmatodea</taxon>
        <taxon>Timematodea</taxon>
        <taxon>Timematoidea</taxon>
        <taxon>Timematidae</taxon>
        <taxon>Timema</taxon>
    </lineage>
</organism>
<evidence type="ECO:0000313" key="2">
    <source>
        <dbReference type="EMBL" id="CAD7269549.1"/>
    </source>
</evidence>
<keyword evidence="1" id="KW-1133">Transmembrane helix</keyword>
<protein>
    <submittedName>
        <fullName evidence="2">Uncharacterized protein</fullName>
    </submittedName>
</protein>
<proteinExistence type="predicted"/>
<keyword evidence="1" id="KW-0472">Membrane</keyword>
<dbReference type="EMBL" id="OC028208">
    <property type="protein sequence ID" value="CAD7269549.1"/>
    <property type="molecule type" value="Genomic_DNA"/>
</dbReference>
<dbReference type="AlphaFoldDB" id="A0A7R9BCG8"/>
<accession>A0A7R9BCG8</accession>
<gene>
    <name evidence="2" type="ORF">TSIB3V08_LOCUS13549</name>
</gene>